<dbReference type="Proteomes" id="UP000245959">
    <property type="component" value="Unassembled WGS sequence"/>
</dbReference>
<gene>
    <name evidence="7" type="ORF">C8D82_11548</name>
</gene>
<comment type="subcellular location">
    <subcellularLocation>
        <location evidence="1">Membrane</location>
    </subcellularLocation>
</comment>
<evidence type="ECO:0000259" key="6">
    <source>
        <dbReference type="Pfam" id="PF00263"/>
    </source>
</evidence>
<proteinExistence type="inferred from homology"/>
<dbReference type="PANTHER" id="PTHR30332:SF24">
    <property type="entry name" value="SECRETIN GSPD-RELATED"/>
    <property type="match status" value="1"/>
</dbReference>
<evidence type="ECO:0000256" key="2">
    <source>
        <dbReference type="ARBA" id="ARBA00022729"/>
    </source>
</evidence>
<dbReference type="GO" id="GO:0016020">
    <property type="term" value="C:membrane"/>
    <property type="evidence" value="ECO:0007669"/>
    <property type="project" value="UniProtKB-SubCell"/>
</dbReference>
<dbReference type="AlphaFoldDB" id="A0A2U1AXL6"/>
<dbReference type="RefSeq" id="WP_116884205.1">
    <property type="nucleotide sequence ID" value="NZ_QEKH01000015.1"/>
</dbReference>
<name>A0A2U1AXL6_9BACT</name>
<evidence type="ECO:0000256" key="1">
    <source>
        <dbReference type="ARBA" id="ARBA00004370"/>
    </source>
</evidence>
<evidence type="ECO:0000256" key="5">
    <source>
        <dbReference type="SAM" id="SignalP"/>
    </source>
</evidence>
<comment type="similarity">
    <text evidence="4">Belongs to the bacterial secretin family.</text>
</comment>
<keyword evidence="2 5" id="KW-0732">Signal</keyword>
<feature type="domain" description="Type II/III secretion system secretin-like" evidence="6">
    <location>
        <begin position="320"/>
        <end position="508"/>
    </location>
</feature>
<sequence length="554" mass="61912">MKKILLLPLSGLIAIATAAAPGDSASAPLYTSNTFTPSPGIPRDKNNAPTASYMDSQVQAQLRVDLDRDTDAVHFIRDNNDPRVITKTYLLKHVHPYAVRSLLRDAITTKRVDASYTGVETILFEDGTALLFVSAEEYRFKDHENGMGIDSLVARLDQPGMLNSSGQPKFVYFPANVPAATLMPMIEKVGMNVKDDEAELIGGKDKVKLDPDLNCLFFNTANYSRKNIEEMLRKYDVPLPEIKIKLNVYELYSENDDKLGVDFQAWKNNEGTDFFSVGGRFRDNWAATYGGTMARPQGSERTSFYNFNPKWNTRYLDFLTSKGKAKIAYSGEVTVRQNTTSTLSRTTQIFYTDTTVPPDDTQETIDNWFTRPLDNALQALGRESPGNDIRIGKDNQQNVTRAPQSFGFIMTVKAGSIAPEAAILQISLDNSSLIGYQSSGAPRIQKGNTIRNSVMISTKRNEFVIGGLEKREVVRGSTGVPYLKDIPGLGYLFQVESESTRKSQLVVAAQCEYVYPESISPEEYDKLIRSIRTRTADAGGRNHYFFNQYLLDRQ</sequence>
<keyword evidence="8" id="KW-1185">Reference proteome</keyword>
<reference evidence="7 8" key="1">
    <citation type="submission" date="2018-04" db="EMBL/GenBank/DDBJ databases">
        <title>Genomic Encyclopedia of Type Strains, Phase IV (KMG-IV): sequencing the most valuable type-strain genomes for metagenomic binning, comparative biology and taxonomic classification.</title>
        <authorList>
            <person name="Goeker M."/>
        </authorList>
    </citation>
    <scope>NUCLEOTIDE SEQUENCE [LARGE SCALE GENOMIC DNA]</scope>
    <source>
        <strain evidence="7 8">DSM 14823</strain>
    </source>
</reference>
<feature type="chain" id="PRO_5015562772" evidence="5">
    <location>
        <begin position="19"/>
        <end position="554"/>
    </location>
</feature>
<evidence type="ECO:0000313" key="7">
    <source>
        <dbReference type="EMBL" id="PVY40997.1"/>
    </source>
</evidence>
<dbReference type="GeneID" id="78295507"/>
<keyword evidence="3" id="KW-0472">Membrane</keyword>
<dbReference type="PANTHER" id="PTHR30332">
    <property type="entry name" value="PROBABLE GENERAL SECRETION PATHWAY PROTEIN D"/>
    <property type="match status" value="1"/>
</dbReference>
<dbReference type="InterPro" id="IPR004846">
    <property type="entry name" value="T2SS/T3SS_dom"/>
</dbReference>
<evidence type="ECO:0000313" key="8">
    <source>
        <dbReference type="Proteomes" id="UP000245959"/>
    </source>
</evidence>
<comment type="caution">
    <text evidence="7">The sequence shown here is derived from an EMBL/GenBank/DDBJ whole genome shotgun (WGS) entry which is preliminary data.</text>
</comment>
<dbReference type="InterPro" id="IPR050810">
    <property type="entry name" value="Bact_Secretion_Sys_Channel"/>
</dbReference>
<organism evidence="7 8">
    <name type="scientific">Victivallis vadensis</name>
    <dbReference type="NCBI Taxonomy" id="172901"/>
    <lineage>
        <taxon>Bacteria</taxon>
        <taxon>Pseudomonadati</taxon>
        <taxon>Lentisphaerota</taxon>
        <taxon>Lentisphaeria</taxon>
        <taxon>Victivallales</taxon>
        <taxon>Victivallaceae</taxon>
        <taxon>Victivallis</taxon>
    </lineage>
</organism>
<dbReference type="GO" id="GO:0009306">
    <property type="term" value="P:protein secretion"/>
    <property type="evidence" value="ECO:0007669"/>
    <property type="project" value="InterPro"/>
</dbReference>
<feature type="signal peptide" evidence="5">
    <location>
        <begin position="1"/>
        <end position="18"/>
    </location>
</feature>
<dbReference type="EMBL" id="QEKH01000015">
    <property type="protein sequence ID" value="PVY40997.1"/>
    <property type="molecule type" value="Genomic_DNA"/>
</dbReference>
<evidence type="ECO:0000256" key="3">
    <source>
        <dbReference type="ARBA" id="ARBA00023136"/>
    </source>
</evidence>
<evidence type="ECO:0000256" key="4">
    <source>
        <dbReference type="RuleBase" id="RU004003"/>
    </source>
</evidence>
<protein>
    <submittedName>
        <fullName evidence="7">Type II/III secretion system protein</fullName>
    </submittedName>
</protein>
<dbReference type="Pfam" id="PF00263">
    <property type="entry name" value="Secretin"/>
    <property type="match status" value="1"/>
</dbReference>
<accession>A0A2U1AXL6</accession>
<dbReference type="GO" id="GO:0015627">
    <property type="term" value="C:type II protein secretion system complex"/>
    <property type="evidence" value="ECO:0007669"/>
    <property type="project" value="TreeGrafter"/>
</dbReference>